<comment type="caution">
    <text evidence="2">The sequence shown here is derived from an EMBL/GenBank/DDBJ whole genome shotgun (WGS) entry which is preliminary data.</text>
</comment>
<feature type="transmembrane region" description="Helical" evidence="1">
    <location>
        <begin position="26"/>
        <end position="47"/>
    </location>
</feature>
<name>A0ABP6QEW6_9ACTN</name>
<protein>
    <recommendedName>
        <fullName evidence="4">SNARE associated Golgi protein</fullName>
    </recommendedName>
</protein>
<evidence type="ECO:0008006" key="4">
    <source>
        <dbReference type="Google" id="ProtNLM"/>
    </source>
</evidence>
<dbReference type="RefSeq" id="WP_344831069.1">
    <property type="nucleotide sequence ID" value="NZ_BAAAUV010000010.1"/>
</dbReference>
<organism evidence="2 3">
    <name type="scientific">Actinocorallia longicatena</name>
    <dbReference type="NCBI Taxonomy" id="111803"/>
    <lineage>
        <taxon>Bacteria</taxon>
        <taxon>Bacillati</taxon>
        <taxon>Actinomycetota</taxon>
        <taxon>Actinomycetes</taxon>
        <taxon>Streptosporangiales</taxon>
        <taxon>Thermomonosporaceae</taxon>
        <taxon>Actinocorallia</taxon>
    </lineage>
</organism>
<keyword evidence="1" id="KW-0472">Membrane</keyword>
<proteinExistence type="predicted"/>
<evidence type="ECO:0000313" key="2">
    <source>
        <dbReference type="EMBL" id="GAA3218994.1"/>
    </source>
</evidence>
<evidence type="ECO:0000256" key="1">
    <source>
        <dbReference type="SAM" id="Phobius"/>
    </source>
</evidence>
<gene>
    <name evidence="2" type="ORF">GCM10010468_42800</name>
</gene>
<accession>A0ABP6QEW6</accession>
<reference evidence="3" key="1">
    <citation type="journal article" date="2019" name="Int. J. Syst. Evol. Microbiol.">
        <title>The Global Catalogue of Microorganisms (GCM) 10K type strain sequencing project: providing services to taxonomists for standard genome sequencing and annotation.</title>
        <authorList>
            <consortium name="The Broad Institute Genomics Platform"/>
            <consortium name="The Broad Institute Genome Sequencing Center for Infectious Disease"/>
            <person name="Wu L."/>
            <person name="Ma J."/>
        </authorList>
    </citation>
    <scope>NUCLEOTIDE SEQUENCE [LARGE SCALE GENOMIC DNA]</scope>
    <source>
        <strain evidence="3">JCM 9377</strain>
    </source>
</reference>
<sequence>MIAALAVTTLLGAVSAVLPVAPIEPYLLGAAVTTGVPPACLGVAAALGQTAGKLLIFLLSRGALRSGTAGRLLRRRLREPAGSSRARTALATLDRPRHAVSLLLVSSATGFPPLLMTSVYLARSPMPAGLFTVVCLLGRSLRFTALAFAPGLFLTVG</sequence>
<keyword evidence="3" id="KW-1185">Reference proteome</keyword>
<keyword evidence="1" id="KW-0812">Transmembrane</keyword>
<evidence type="ECO:0000313" key="3">
    <source>
        <dbReference type="Proteomes" id="UP001501237"/>
    </source>
</evidence>
<dbReference type="EMBL" id="BAAAUV010000010">
    <property type="protein sequence ID" value="GAA3218994.1"/>
    <property type="molecule type" value="Genomic_DNA"/>
</dbReference>
<keyword evidence="1" id="KW-1133">Transmembrane helix</keyword>
<dbReference type="Proteomes" id="UP001501237">
    <property type="component" value="Unassembled WGS sequence"/>
</dbReference>
<feature type="transmembrane region" description="Helical" evidence="1">
    <location>
        <begin position="100"/>
        <end position="122"/>
    </location>
</feature>